<comment type="caution">
    <text evidence="4">The sequence shown here is derived from an EMBL/GenBank/DDBJ whole genome shotgun (WGS) entry which is preliminary data.</text>
</comment>
<feature type="domain" description="Phage capsid-like C-terminal" evidence="3">
    <location>
        <begin position="132"/>
        <end position="414"/>
    </location>
</feature>
<dbReference type="Gene3D" id="3.30.2400.10">
    <property type="entry name" value="Major capsid protein gp5"/>
    <property type="match status" value="1"/>
</dbReference>
<reference evidence="4 5" key="1">
    <citation type="submission" date="2020-02" db="EMBL/GenBank/DDBJ databases">
        <authorList>
            <person name="Khan S.A."/>
            <person name="Jeon C.O."/>
            <person name="Chun B.H."/>
        </authorList>
    </citation>
    <scope>NUCLEOTIDE SEQUENCE [LARGE SCALE GENOMIC DNA]</scope>
    <source>
        <strain evidence="4 5">H239</strain>
    </source>
</reference>
<dbReference type="Gene3D" id="3.30.2320.10">
    <property type="entry name" value="hypothetical protein PF0899 domain"/>
    <property type="match status" value="1"/>
</dbReference>
<organism evidence="4 5">
    <name type="scientific">Devosia aurantiaca</name>
    <dbReference type="NCBI Taxonomy" id="2714858"/>
    <lineage>
        <taxon>Bacteria</taxon>
        <taxon>Pseudomonadati</taxon>
        <taxon>Pseudomonadota</taxon>
        <taxon>Alphaproteobacteria</taxon>
        <taxon>Hyphomicrobiales</taxon>
        <taxon>Devosiaceae</taxon>
        <taxon>Devosia</taxon>
    </lineage>
</organism>
<keyword evidence="5" id="KW-1185">Reference proteome</keyword>
<evidence type="ECO:0000256" key="1">
    <source>
        <dbReference type="ARBA" id="ARBA00004328"/>
    </source>
</evidence>
<dbReference type="RefSeq" id="WP_164535176.1">
    <property type="nucleotide sequence ID" value="NZ_JAALFG010000004.1"/>
</dbReference>
<sequence>MKHSSALAMLASSTALAPVPRAVTVMPRADANDPKAMIAAIQNAFDEFKKANDEKLNGKADALINAKVDQINAAIDNYQTAIDDINAKIAAANIGNVIGDMPADPEYVKAFKAHMRKGDVSAAMTKGTDADGGYLAPIEWDRTITGKLKRISPIRANARVQSITTAGFKKLFTDRAVGSGWVGETASRPATSTPQLGQLDFIPGEIYANPAISQQMLDDSAVDLEQWLADEVDTEFARQEGIAFVGGDGVNKPFGILTYVTGAANAAKHPWGAISVVNSGAAAALTSDGFISLFYDLPGEYAGNAKLYSNRLSIGAMRKLKDGQGNYLWQPSYQAGQPSTLAGVPLVEVNDMPNVAAGNIAALYGDMDATYLVVDRVGIRVLRDPFTNKPFVHFYTTKRVGGGVYNPEPMRALKVAA</sequence>
<evidence type="ECO:0000256" key="2">
    <source>
        <dbReference type="SAM" id="SignalP"/>
    </source>
</evidence>
<dbReference type="EMBL" id="JAALFG010000004">
    <property type="protein sequence ID" value="NGP18915.1"/>
    <property type="molecule type" value="Genomic_DNA"/>
</dbReference>
<name>A0A6M1SUX4_9HYPH</name>
<protein>
    <submittedName>
        <fullName evidence="4">Phage major capsid protein</fullName>
    </submittedName>
</protein>
<comment type="subcellular location">
    <subcellularLocation>
        <location evidence="1">Virion</location>
    </subcellularLocation>
</comment>
<gene>
    <name evidence="4" type="ORF">G5575_15770</name>
</gene>
<dbReference type="Pfam" id="PF05065">
    <property type="entry name" value="Phage_capsid"/>
    <property type="match status" value="1"/>
</dbReference>
<dbReference type="SUPFAM" id="SSF56563">
    <property type="entry name" value="Major capsid protein gp5"/>
    <property type="match status" value="1"/>
</dbReference>
<dbReference type="AlphaFoldDB" id="A0A6M1SUX4"/>
<dbReference type="InterPro" id="IPR024455">
    <property type="entry name" value="Phage_capsid"/>
</dbReference>
<feature type="chain" id="PRO_5026924028" evidence="2">
    <location>
        <begin position="18"/>
        <end position="417"/>
    </location>
</feature>
<reference evidence="4 5" key="2">
    <citation type="submission" date="2020-03" db="EMBL/GenBank/DDBJ databases">
        <title>Devosia chinhatensis sp. nov., isolated from a hexachlorocyclohexane (HCH) dump site in India.</title>
        <authorList>
            <person name="Kumar M."/>
            <person name="Lal R."/>
        </authorList>
    </citation>
    <scope>NUCLEOTIDE SEQUENCE [LARGE SCALE GENOMIC DNA]</scope>
    <source>
        <strain evidence="4 5">H239</strain>
    </source>
</reference>
<proteinExistence type="predicted"/>
<feature type="signal peptide" evidence="2">
    <location>
        <begin position="1"/>
        <end position="17"/>
    </location>
</feature>
<evidence type="ECO:0000313" key="4">
    <source>
        <dbReference type="EMBL" id="NGP18915.1"/>
    </source>
</evidence>
<dbReference type="Proteomes" id="UP000474802">
    <property type="component" value="Unassembled WGS sequence"/>
</dbReference>
<accession>A0A6M1SUX4</accession>
<evidence type="ECO:0000259" key="3">
    <source>
        <dbReference type="Pfam" id="PF05065"/>
    </source>
</evidence>
<keyword evidence="2" id="KW-0732">Signal</keyword>
<dbReference type="NCBIfam" id="TIGR01554">
    <property type="entry name" value="major_cap_HK97"/>
    <property type="match status" value="1"/>
</dbReference>
<dbReference type="InterPro" id="IPR054612">
    <property type="entry name" value="Phage_capsid-like_C"/>
</dbReference>
<evidence type="ECO:0000313" key="5">
    <source>
        <dbReference type="Proteomes" id="UP000474802"/>
    </source>
</evidence>